<feature type="compositionally biased region" description="Low complexity" evidence="1">
    <location>
        <begin position="55"/>
        <end position="85"/>
    </location>
</feature>
<dbReference type="OrthoDB" id="5397827at2759"/>
<feature type="region of interest" description="Disordered" evidence="1">
    <location>
        <begin position="315"/>
        <end position="335"/>
    </location>
</feature>
<protein>
    <submittedName>
        <fullName evidence="2">Uncharacterized protein</fullName>
    </submittedName>
</protein>
<evidence type="ECO:0000256" key="1">
    <source>
        <dbReference type="SAM" id="MobiDB-lite"/>
    </source>
</evidence>
<comment type="caution">
    <text evidence="2">The sequence shown here is derived from an EMBL/GenBank/DDBJ whole genome shotgun (WGS) entry which is preliminary data.</text>
</comment>
<feature type="compositionally biased region" description="Low complexity" evidence="1">
    <location>
        <begin position="92"/>
        <end position="119"/>
    </location>
</feature>
<feature type="region of interest" description="Disordered" evidence="1">
    <location>
        <begin position="134"/>
        <end position="171"/>
    </location>
</feature>
<keyword evidence="3" id="KW-1185">Reference proteome</keyword>
<sequence length="354" mass="38235">MTSKTTYIPRFLLPQYGPMWRAAVRSAAFARPLNGEVGQVMVRYASQMASRRPSAAKSAVTKATAQRTASSKTSASSKAAKHSAPTKPPPKTVKTSAPNAAAPQKAAAPAKPATPITAPTPAAREPVIQAVAPKPAAAPPVADPSKPIVLEKPERFNPPSHGSRLPRSTPRHYGGSLTAEEVQAQNQRIYPGLPPPPNTWSHWFINSRGIHLFITLGTLTSLAFYTFCVNFKAKSPFADMVPPISEFPRHPFQYIGVCIDVLRMHEEHESALTAEKRRRKVDDVTKRNEYRKAHGLEPATSGLFGSKAVEAPKETVDDASPQATAVVEASEPEPNAVAAEITPEGKRKKFMGIF</sequence>
<organism evidence="2 3">
    <name type="scientific">Xylaria flabelliformis</name>
    <dbReference type="NCBI Taxonomy" id="2512241"/>
    <lineage>
        <taxon>Eukaryota</taxon>
        <taxon>Fungi</taxon>
        <taxon>Dikarya</taxon>
        <taxon>Ascomycota</taxon>
        <taxon>Pezizomycotina</taxon>
        <taxon>Sordariomycetes</taxon>
        <taxon>Xylariomycetidae</taxon>
        <taxon>Xylariales</taxon>
        <taxon>Xylariaceae</taxon>
        <taxon>Xylaria</taxon>
    </lineage>
</organism>
<dbReference type="EMBL" id="VFLP01000033">
    <property type="protein sequence ID" value="TRX92870.1"/>
    <property type="molecule type" value="Genomic_DNA"/>
</dbReference>
<accession>A0A553HY39</accession>
<reference evidence="3" key="1">
    <citation type="submission" date="2019-06" db="EMBL/GenBank/DDBJ databases">
        <title>Draft genome sequence of the griseofulvin-producing fungus Xylaria cubensis strain G536.</title>
        <authorList>
            <person name="Mead M.E."/>
            <person name="Raja H.A."/>
            <person name="Steenwyk J.L."/>
            <person name="Knowles S.L."/>
            <person name="Oberlies N.H."/>
            <person name="Rokas A."/>
        </authorList>
    </citation>
    <scope>NUCLEOTIDE SEQUENCE [LARGE SCALE GENOMIC DNA]</scope>
    <source>
        <strain evidence="3">G536</strain>
    </source>
</reference>
<proteinExistence type="predicted"/>
<evidence type="ECO:0000313" key="3">
    <source>
        <dbReference type="Proteomes" id="UP000319160"/>
    </source>
</evidence>
<feature type="region of interest" description="Disordered" evidence="1">
    <location>
        <begin position="50"/>
        <end position="119"/>
    </location>
</feature>
<dbReference type="Proteomes" id="UP000319160">
    <property type="component" value="Unassembled WGS sequence"/>
</dbReference>
<evidence type="ECO:0000313" key="2">
    <source>
        <dbReference type="EMBL" id="TRX92870.1"/>
    </source>
</evidence>
<gene>
    <name evidence="2" type="ORF">FHL15_006276</name>
</gene>
<dbReference type="AlphaFoldDB" id="A0A553HY39"/>
<name>A0A553HY39_9PEZI</name>
<dbReference type="STRING" id="2512241.A0A553HY39"/>